<feature type="domain" description="Nicotinate/nicotinamide phosphoribosyltransferase" evidence="9">
    <location>
        <begin position="175"/>
        <end position="399"/>
    </location>
</feature>
<name>A0ABT3MSH7_9GAMM</name>
<reference evidence="11 12" key="1">
    <citation type="submission" date="2022-10" db="EMBL/GenBank/DDBJ databases">
        <title>High-quality genome sequences of two octocoral-associated bacteria, Endozoicomonas euniceicola EF212 and Endozoicomonas gorgoniicola PS125.</title>
        <authorList>
            <person name="Chiou Y.-J."/>
            <person name="Chen Y.-H."/>
        </authorList>
    </citation>
    <scope>NUCLEOTIDE SEQUENCE [LARGE SCALE GENOMIC DNA]</scope>
    <source>
        <strain evidence="11 12">PS125</strain>
    </source>
</reference>
<evidence type="ECO:0000256" key="8">
    <source>
        <dbReference type="RuleBase" id="RU003838"/>
    </source>
</evidence>
<sequence length="403" mass="45335">MIDCTAGATRPEPVKPIITSLLDTDLYKYTMQQVMFSCYPNATGKMSFRCRSGRLDLDLKELRTQIDSLAELSLTEEELLWLGELPFITPEFVSWLRRFRLDPKTVHIAESGGHVDITVTGNWAEITHFEIFILAIVSELHCRRHFRGKPERSGELRLQTKIQQFKADLGDQADFNLVDFGTRRRFSGQWHEHVVRTLQKALPSAFAGTSNLHLARTLGLKPFGTMAHEWLQAHQALGDSLSDFQQDALFTWLDYYGGQLGVALTDTISMKAFLQDFDHSLATAYAGIRHDSGDPVTWGEQALAHYASLGIDARDKTLVFSDKLDFDTAVMLYRHFSGRVKVSFGIGTYLTNDMGQPAPNIVLKLVELNGQPVAKLSDSPGKVMCEDNEFIARLRASFLRKSA</sequence>
<comment type="function">
    <text evidence="7 8">Catalyzes the synthesis of beta-nicotinate D-ribonucleotide from nicotinate and 5-phospho-D-ribose 1-phosphate at the expense of ATP.</text>
</comment>
<evidence type="ECO:0000256" key="2">
    <source>
        <dbReference type="ARBA" id="ARBA00010897"/>
    </source>
</evidence>
<evidence type="ECO:0000256" key="3">
    <source>
        <dbReference type="ARBA" id="ARBA00013236"/>
    </source>
</evidence>
<proteinExistence type="inferred from homology"/>
<gene>
    <name evidence="7 11" type="primary">pncB</name>
    <name evidence="11" type="ORF">NX722_06695</name>
</gene>
<dbReference type="Gene3D" id="3.20.140.10">
    <property type="entry name" value="nicotinate phosphoribosyltransferase"/>
    <property type="match status" value="1"/>
</dbReference>
<dbReference type="PIRSF" id="PIRSF000484">
    <property type="entry name" value="NAPRT"/>
    <property type="match status" value="1"/>
</dbReference>
<dbReference type="Pfam" id="PF04095">
    <property type="entry name" value="NAPRTase"/>
    <property type="match status" value="1"/>
</dbReference>
<protein>
    <recommendedName>
        <fullName evidence="3 7">Nicotinate phosphoribosyltransferase</fullName>
        <shortName evidence="7">NAPRTase</shortName>
        <ecNumber evidence="3 7">6.3.4.21</ecNumber>
    </recommendedName>
</protein>
<dbReference type="RefSeq" id="WP_262567307.1">
    <property type="nucleotide sequence ID" value="NZ_JAPFCC010000001.1"/>
</dbReference>
<dbReference type="InterPro" id="IPR007229">
    <property type="entry name" value="Nic_PRibTrfase-Fam"/>
</dbReference>
<comment type="similarity">
    <text evidence="2 7 8">Belongs to the NAPRTase family.</text>
</comment>
<dbReference type="PANTHER" id="PTHR11098">
    <property type="entry name" value="NICOTINATE PHOSPHORIBOSYLTRANSFERASE"/>
    <property type="match status" value="1"/>
</dbReference>
<dbReference type="NCBIfam" id="NF003704">
    <property type="entry name" value="PRK05321.1"/>
    <property type="match status" value="1"/>
</dbReference>
<accession>A0ABT3MSH7</accession>
<evidence type="ECO:0000313" key="12">
    <source>
        <dbReference type="Proteomes" id="UP001209854"/>
    </source>
</evidence>
<dbReference type="GO" id="GO:0016757">
    <property type="term" value="F:glycosyltransferase activity"/>
    <property type="evidence" value="ECO:0007669"/>
    <property type="project" value="UniProtKB-KW"/>
</dbReference>
<comment type="catalytic activity">
    <reaction evidence="7 8">
        <text>5-phospho-alpha-D-ribose 1-diphosphate + nicotinate + ATP + H2O = nicotinate beta-D-ribonucleotide + ADP + phosphate + diphosphate</text>
        <dbReference type="Rhea" id="RHEA:36163"/>
        <dbReference type="ChEBI" id="CHEBI:15377"/>
        <dbReference type="ChEBI" id="CHEBI:30616"/>
        <dbReference type="ChEBI" id="CHEBI:32544"/>
        <dbReference type="ChEBI" id="CHEBI:33019"/>
        <dbReference type="ChEBI" id="CHEBI:43474"/>
        <dbReference type="ChEBI" id="CHEBI:57502"/>
        <dbReference type="ChEBI" id="CHEBI:58017"/>
        <dbReference type="ChEBI" id="CHEBI:456216"/>
        <dbReference type="EC" id="6.3.4.21"/>
    </reaction>
</comment>
<comment type="pathway">
    <text evidence="1 7 8">Cofactor biosynthesis; NAD(+) biosynthesis; nicotinate D-ribonucleotide from nicotinate: step 1/1.</text>
</comment>
<dbReference type="GO" id="GO:0004516">
    <property type="term" value="F:nicotinate phosphoribosyltransferase activity"/>
    <property type="evidence" value="ECO:0007669"/>
    <property type="project" value="UniProtKB-EC"/>
</dbReference>
<evidence type="ECO:0000259" key="9">
    <source>
        <dbReference type="Pfam" id="PF04095"/>
    </source>
</evidence>
<keyword evidence="5 7" id="KW-0436">Ligase</keyword>
<dbReference type="InterPro" id="IPR040727">
    <property type="entry name" value="NAPRTase_N"/>
</dbReference>
<evidence type="ECO:0000256" key="7">
    <source>
        <dbReference type="HAMAP-Rule" id="MF_00570"/>
    </source>
</evidence>
<keyword evidence="12" id="KW-1185">Reference proteome</keyword>
<dbReference type="InterPro" id="IPR036068">
    <property type="entry name" value="Nicotinate_pribotase-like_C"/>
</dbReference>
<evidence type="ECO:0000313" key="11">
    <source>
        <dbReference type="EMBL" id="MCW7552339.1"/>
    </source>
</evidence>
<dbReference type="HAMAP" id="MF_00570">
    <property type="entry name" value="NAPRTase"/>
    <property type="match status" value="1"/>
</dbReference>
<dbReference type="InterPro" id="IPR006406">
    <property type="entry name" value="Nic_PRibTrfase"/>
</dbReference>
<evidence type="ECO:0000256" key="1">
    <source>
        <dbReference type="ARBA" id="ARBA00004952"/>
    </source>
</evidence>
<dbReference type="Pfam" id="PF17767">
    <property type="entry name" value="NAPRTase_N"/>
    <property type="match status" value="1"/>
</dbReference>
<dbReference type="SUPFAM" id="SSF51690">
    <property type="entry name" value="Nicotinate/Quinolinate PRTase C-terminal domain-like"/>
    <property type="match status" value="1"/>
</dbReference>
<evidence type="ECO:0000259" key="10">
    <source>
        <dbReference type="Pfam" id="PF17767"/>
    </source>
</evidence>
<dbReference type="Proteomes" id="UP001209854">
    <property type="component" value="Unassembled WGS sequence"/>
</dbReference>
<comment type="PTM">
    <text evidence="7 8">Transiently phosphorylated on a His residue during the reaction cycle. Phosphorylation strongly increases the affinity for substrates and increases the rate of nicotinate D-ribonucleotide production. Dephosphorylation regenerates the low-affinity form of the enzyme, leading to product release.</text>
</comment>
<dbReference type="SUPFAM" id="SSF54675">
    <property type="entry name" value="Nicotinate/Quinolinate PRTase N-terminal domain-like"/>
    <property type="match status" value="1"/>
</dbReference>
<dbReference type="EC" id="6.3.4.21" evidence="3 7"/>
<feature type="domain" description="Nicotinate phosphoribosyltransferase N-terminal" evidence="10">
    <location>
        <begin position="22"/>
        <end position="138"/>
    </location>
</feature>
<organism evidence="11 12">
    <name type="scientific">Endozoicomonas gorgoniicola</name>
    <dbReference type="NCBI Taxonomy" id="1234144"/>
    <lineage>
        <taxon>Bacteria</taxon>
        <taxon>Pseudomonadati</taxon>
        <taxon>Pseudomonadota</taxon>
        <taxon>Gammaproteobacteria</taxon>
        <taxon>Oceanospirillales</taxon>
        <taxon>Endozoicomonadaceae</taxon>
        <taxon>Endozoicomonas</taxon>
    </lineage>
</organism>
<feature type="modified residue" description="Phosphohistidine; by autocatalysis" evidence="7">
    <location>
        <position position="228"/>
    </location>
</feature>
<evidence type="ECO:0000256" key="6">
    <source>
        <dbReference type="ARBA" id="ARBA00022642"/>
    </source>
</evidence>
<dbReference type="InterPro" id="IPR041525">
    <property type="entry name" value="N/Namide_PRibTrfase"/>
</dbReference>
<dbReference type="NCBIfam" id="TIGR01514">
    <property type="entry name" value="NAPRTase"/>
    <property type="match status" value="1"/>
</dbReference>
<dbReference type="PANTHER" id="PTHR11098:SF1">
    <property type="entry name" value="NICOTINATE PHOSPHORIBOSYLTRANSFERASE"/>
    <property type="match status" value="1"/>
</dbReference>
<keyword evidence="11" id="KW-0808">Transferase</keyword>
<evidence type="ECO:0000256" key="4">
    <source>
        <dbReference type="ARBA" id="ARBA00022553"/>
    </source>
</evidence>
<keyword evidence="6 7" id="KW-0662">Pyridine nucleotide biosynthesis</keyword>
<keyword evidence="4 7" id="KW-0597">Phosphoprotein</keyword>
<dbReference type="EMBL" id="JAPFCC010000001">
    <property type="protein sequence ID" value="MCW7552339.1"/>
    <property type="molecule type" value="Genomic_DNA"/>
</dbReference>
<comment type="caution">
    <text evidence="11">The sequence shown here is derived from an EMBL/GenBank/DDBJ whole genome shotgun (WGS) entry which is preliminary data.</text>
</comment>
<evidence type="ECO:0000256" key="5">
    <source>
        <dbReference type="ARBA" id="ARBA00022598"/>
    </source>
</evidence>
<keyword evidence="11" id="KW-0328">Glycosyltransferase</keyword>